<dbReference type="Proteomes" id="UP000015105">
    <property type="component" value="Chromosome 1D"/>
</dbReference>
<proteinExistence type="predicted"/>
<keyword evidence="1" id="KW-1133">Transmembrane helix</keyword>
<evidence type="ECO:0000313" key="2">
    <source>
        <dbReference type="EnsemblPlants" id="AET1Gv20333900.1"/>
    </source>
</evidence>
<sequence>FTVMFFPFLIFLCVFFPFSFGWPREKKAERRVREEEVLHSSSGGGAEAIPVVHVDSEILFRSSLIALPFLFIPRLPQLFFLVSLFPV</sequence>
<feature type="transmembrane region" description="Helical" evidence="1">
    <location>
        <begin position="6"/>
        <end position="23"/>
    </location>
</feature>
<evidence type="ECO:0000256" key="1">
    <source>
        <dbReference type="SAM" id="Phobius"/>
    </source>
</evidence>
<protein>
    <submittedName>
        <fullName evidence="2">Uncharacterized protein</fullName>
    </submittedName>
</protein>
<reference evidence="2" key="4">
    <citation type="submission" date="2019-03" db="UniProtKB">
        <authorList>
            <consortium name="EnsemblPlants"/>
        </authorList>
    </citation>
    <scope>IDENTIFICATION</scope>
</reference>
<reference evidence="3" key="2">
    <citation type="journal article" date="2017" name="Nat. Plants">
        <title>The Aegilops tauschii genome reveals multiple impacts of transposons.</title>
        <authorList>
            <person name="Zhao G."/>
            <person name="Zou C."/>
            <person name="Li K."/>
            <person name="Wang K."/>
            <person name="Li T."/>
            <person name="Gao L."/>
            <person name="Zhang X."/>
            <person name="Wang H."/>
            <person name="Yang Z."/>
            <person name="Liu X."/>
            <person name="Jiang W."/>
            <person name="Mao L."/>
            <person name="Kong X."/>
            <person name="Jiao Y."/>
            <person name="Jia J."/>
        </authorList>
    </citation>
    <scope>NUCLEOTIDE SEQUENCE [LARGE SCALE GENOMIC DNA]</scope>
    <source>
        <strain evidence="3">cv. AL8/78</strain>
    </source>
</reference>
<organism evidence="2 3">
    <name type="scientific">Aegilops tauschii subsp. strangulata</name>
    <name type="common">Goatgrass</name>
    <dbReference type="NCBI Taxonomy" id="200361"/>
    <lineage>
        <taxon>Eukaryota</taxon>
        <taxon>Viridiplantae</taxon>
        <taxon>Streptophyta</taxon>
        <taxon>Embryophyta</taxon>
        <taxon>Tracheophyta</taxon>
        <taxon>Spermatophyta</taxon>
        <taxon>Magnoliopsida</taxon>
        <taxon>Liliopsida</taxon>
        <taxon>Poales</taxon>
        <taxon>Poaceae</taxon>
        <taxon>BOP clade</taxon>
        <taxon>Pooideae</taxon>
        <taxon>Triticodae</taxon>
        <taxon>Triticeae</taxon>
        <taxon>Triticinae</taxon>
        <taxon>Aegilops</taxon>
    </lineage>
</organism>
<keyword evidence="1" id="KW-0472">Membrane</keyword>
<reference evidence="2" key="5">
    <citation type="journal article" date="2021" name="G3 (Bethesda)">
        <title>Aegilops tauschii genome assembly Aet v5.0 features greater sequence contiguity and improved annotation.</title>
        <authorList>
            <person name="Wang L."/>
            <person name="Zhu T."/>
            <person name="Rodriguez J.C."/>
            <person name="Deal K.R."/>
            <person name="Dubcovsky J."/>
            <person name="McGuire P.E."/>
            <person name="Lux T."/>
            <person name="Spannagl M."/>
            <person name="Mayer K.F.X."/>
            <person name="Baldrich P."/>
            <person name="Meyers B.C."/>
            <person name="Huo N."/>
            <person name="Gu Y.Q."/>
            <person name="Zhou H."/>
            <person name="Devos K.M."/>
            <person name="Bennetzen J.L."/>
            <person name="Unver T."/>
            <person name="Budak H."/>
            <person name="Gulick P.J."/>
            <person name="Galiba G."/>
            <person name="Kalapos B."/>
            <person name="Nelson D.R."/>
            <person name="Li P."/>
            <person name="You F.M."/>
            <person name="Luo M.C."/>
            <person name="Dvorak J."/>
        </authorList>
    </citation>
    <scope>NUCLEOTIDE SEQUENCE [LARGE SCALE GENOMIC DNA]</scope>
    <source>
        <strain evidence="2">cv. AL8/78</strain>
    </source>
</reference>
<name>A0A452Y8G3_AEGTS</name>
<keyword evidence="1" id="KW-0812">Transmembrane</keyword>
<accession>A0A452Y8G3</accession>
<reference evidence="2" key="3">
    <citation type="journal article" date="2017" name="Nature">
        <title>Genome sequence of the progenitor of the wheat D genome Aegilops tauschii.</title>
        <authorList>
            <person name="Luo M.C."/>
            <person name="Gu Y.Q."/>
            <person name="Puiu D."/>
            <person name="Wang H."/>
            <person name="Twardziok S.O."/>
            <person name="Deal K.R."/>
            <person name="Huo N."/>
            <person name="Zhu T."/>
            <person name="Wang L."/>
            <person name="Wang Y."/>
            <person name="McGuire P.E."/>
            <person name="Liu S."/>
            <person name="Long H."/>
            <person name="Ramasamy R.K."/>
            <person name="Rodriguez J.C."/>
            <person name="Van S.L."/>
            <person name="Yuan L."/>
            <person name="Wang Z."/>
            <person name="Xia Z."/>
            <person name="Xiao L."/>
            <person name="Anderson O.D."/>
            <person name="Ouyang S."/>
            <person name="Liang Y."/>
            <person name="Zimin A.V."/>
            <person name="Pertea G."/>
            <person name="Qi P."/>
            <person name="Bennetzen J.L."/>
            <person name="Dai X."/>
            <person name="Dawson M.W."/>
            <person name="Muller H.G."/>
            <person name="Kugler K."/>
            <person name="Rivarola-Duarte L."/>
            <person name="Spannagl M."/>
            <person name="Mayer K.F.X."/>
            <person name="Lu F.H."/>
            <person name="Bevan M.W."/>
            <person name="Leroy P."/>
            <person name="Li P."/>
            <person name="You F.M."/>
            <person name="Sun Q."/>
            <person name="Liu Z."/>
            <person name="Lyons E."/>
            <person name="Wicker T."/>
            <person name="Salzberg S.L."/>
            <person name="Devos K.M."/>
            <person name="Dvorak J."/>
        </authorList>
    </citation>
    <scope>NUCLEOTIDE SEQUENCE [LARGE SCALE GENOMIC DNA]</scope>
    <source>
        <strain evidence="2">cv. AL8/78</strain>
    </source>
</reference>
<dbReference type="AlphaFoldDB" id="A0A452Y8G3"/>
<keyword evidence="3" id="KW-1185">Reference proteome</keyword>
<dbReference type="EnsemblPlants" id="AET1Gv20333900.1">
    <property type="protein sequence ID" value="AET1Gv20333900.1"/>
    <property type="gene ID" value="AET1Gv20333900"/>
</dbReference>
<reference evidence="3" key="1">
    <citation type="journal article" date="2014" name="Science">
        <title>Ancient hybridizations among the ancestral genomes of bread wheat.</title>
        <authorList>
            <consortium name="International Wheat Genome Sequencing Consortium,"/>
            <person name="Marcussen T."/>
            <person name="Sandve S.R."/>
            <person name="Heier L."/>
            <person name="Spannagl M."/>
            <person name="Pfeifer M."/>
            <person name="Jakobsen K.S."/>
            <person name="Wulff B.B."/>
            <person name="Steuernagel B."/>
            <person name="Mayer K.F."/>
            <person name="Olsen O.A."/>
        </authorList>
    </citation>
    <scope>NUCLEOTIDE SEQUENCE [LARGE SCALE GENOMIC DNA]</scope>
    <source>
        <strain evidence="3">cv. AL8/78</strain>
    </source>
</reference>
<dbReference type="Gramene" id="AET1Gv20333900.1">
    <property type="protein sequence ID" value="AET1Gv20333900.1"/>
    <property type="gene ID" value="AET1Gv20333900"/>
</dbReference>
<evidence type="ECO:0000313" key="3">
    <source>
        <dbReference type="Proteomes" id="UP000015105"/>
    </source>
</evidence>